<dbReference type="Proteomes" id="UP000193642">
    <property type="component" value="Unassembled WGS sequence"/>
</dbReference>
<dbReference type="EMBL" id="MCGO01000035">
    <property type="protein sequence ID" value="ORY40421.1"/>
    <property type="molecule type" value="Genomic_DNA"/>
</dbReference>
<comment type="subcellular location">
    <subcellularLocation>
        <location evidence="1">Cell projection</location>
        <location evidence="1">Cilium</location>
        <location evidence="1">Flagellum</location>
    </subcellularLocation>
</comment>
<evidence type="ECO:0000313" key="7">
    <source>
        <dbReference type="EMBL" id="ORY40421.1"/>
    </source>
</evidence>
<dbReference type="Pfam" id="PF02493">
    <property type="entry name" value="MORN"/>
    <property type="match status" value="2"/>
</dbReference>
<dbReference type="SUPFAM" id="SSF82185">
    <property type="entry name" value="Histone H3 K4-specific methyltransferase SET7/9 N-terminal domain"/>
    <property type="match status" value="1"/>
</dbReference>
<keyword evidence="3" id="KW-0677">Repeat</keyword>
<feature type="non-terminal residue" evidence="7">
    <location>
        <position position="1"/>
    </location>
</feature>
<evidence type="ECO:0000256" key="3">
    <source>
        <dbReference type="ARBA" id="ARBA00022737"/>
    </source>
</evidence>
<keyword evidence="8" id="KW-1185">Reference proteome</keyword>
<evidence type="ECO:0000256" key="4">
    <source>
        <dbReference type="ARBA" id="ARBA00022846"/>
    </source>
</evidence>
<dbReference type="InterPro" id="IPR042814">
    <property type="entry name" value="Morn5"/>
</dbReference>
<dbReference type="GO" id="GO:0031514">
    <property type="term" value="C:motile cilium"/>
    <property type="evidence" value="ECO:0007669"/>
    <property type="project" value="UniProtKB-SubCell"/>
</dbReference>
<sequence length="86" mass="9878">RVEGKGKYTFPNGNVYVGDFKDGQFHGNGTIHMTNGGRYDASWKDGRAIQGQFTFKDGLVYEPENWGYCTTEDRRFYYEKTGGFNQ</sequence>
<evidence type="ECO:0000256" key="2">
    <source>
        <dbReference type="ARBA" id="ARBA00016322"/>
    </source>
</evidence>
<dbReference type="OrthoDB" id="294378at2759"/>
<evidence type="ECO:0000256" key="1">
    <source>
        <dbReference type="ARBA" id="ARBA00004230"/>
    </source>
</evidence>
<evidence type="ECO:0000256" key="5">
    <source>
        <dbReference type="ARBA" id="ARBA00023069"/>
    </source>
</evidence>
<dbReference type="STRING" id="329046.A0A1Y2C079"/>
<comment type="caution">
    <text evidence="7">The sequence shown here is derived from an EMBL/GenBank/DDBJ whole genome shotgun (WGS) entry which is preliminary data.</text>
</comment>
<keyword evidence="6" id="KW-0966">Cell projection</keyword>
<dbReference type="PANTHER" id="PTHR46437">
    <property type="entry name" value="MORN REPEAT-CONTAINING PROTEIN 5"/>
    <property type="match status" value="1"/>
</dbReference>
<dbReference type="Gene3D" id="2.20.110.10">
    <property type="entry name" value="Histone H3 K4-specific methyltransferase SET7/9 N-terminal domain"/>
    <property type="match status" value="1"/>
</dbReference>
<protein>
    <recommendedName>
        <fullName evidence="2">MORN repeat-containing protein 5</fullName>
    </recommendedName>
</protein>
<evidence type="ECO:0000256" key="6">
    <source>
        <dbReference type="ARBA" id="ARBA00023273"/>
    </source>
</evidence>
<accession>A0A1Y2C079</accession>
<name>A0A1Y2C079_9FUNG</name>
<keyword evidence="5" id="KW-0969">Cilium</keyword>
<dbReference type="InterPro" id="IPR003409">
    <property type="entry name" value="MORN"/>
</dbReference>
<dbReference type="AlphaFoldDB" id="A0A1Y2C079"/>
<keyword evidence="4" id="KW-0282">Flagellum</keyword>
<organism evidence="7 8">
    <name type="scientific">Rhizoclosmatium globosum</name>
    <dbReference type="NCBI Taxonomy" id="329046"/>
    <lineage>
        <taxon>Eukaryota</taxon>
        <taxon>Fungi</taxon>
        <taxon>Fungi incertae sedis</taxon>
        <taxon>Chytridiomycota</taxon>
        <taxon>Chytridiomycota incertae sedis</taxon>
        <taxon>Chytridiomycetes</taxon>
        <taxon>Chytridiales</taxon>
        <taxon>Chytriomycetaceae</taxon>
        <taxon>Rhizoclosmatium</taxon>
    </lineage>
</organism>
<reference evidence="7 8" key="1">
    <citation type="submission" date="2016-07" db="EMBL/GenBank/DDBJ databases">
        <title>Pervasive Adenine N6-methylation of Active Genes in Fungi.</title>
        <authorList>
            <consortium name="DOE Joint Genome Institute"/>
            <person name="Mondo S.J."/>
            <person name="Dannebaum R.O."/>
            <person name="Kuo R.C."/>
            <person name="Labutti K."/>
            <person name="Haridas S."/>
            <person name="Kuo A."/>
            <person name="Salamov A."/>
            <person name="Ahrendt S.R."/>
            <person name="Lipzen A."/>
            <person name="Sullivan W."/>
            <person name="Andreopoulos W.B."/>
            <person name="Clum A."/>
            <person name="Lindquist E."/>
            <person name="Daum C."/>
            <person name="Ramamoorthy G.K."/>
            <person name="Gryganskyi A."/>
            <person name="Culley D."/>
            <person name="Magnuson J.K."/>
            <person name="James T.Y."/>
            <person name="O'Malley M.A."/>
            <person name="Stajich J.E."/>
            <person name="Spatafora J.W."/>
            <person name="Visel A."/>
            <person name="Grigoriev I.V."/>
        </authorList>
    </citation>
    <scope>NUCLEOTIDE SEQUENCE [LARGE SCALE GENOMIC DNA]</scope>
    <source>
        <strain evidence="7 8">JEL800</strain>
    </source>
</reference>
<evidence type="ECO:0000313" key="8">
    <source>
        <dbReference type="Proteomes" id="UP000193642"/>
    </source>
</evidence>
<dbReference type="SMART" id="SM00698">
    <property type="entry name" value="MORN"/>
    <property type="match status" value="1"/>
</dbReference>
<proteinExistence type="predicted"/>
<gene>
    <name evidence="7" type="ORF">BCR33DRAFT_661781</name>
</gene>
<dbReference type="PANTHER" id="PTHR46437:SF1">
    <property type="entry name" value="MORN REPEAT-CONTAINING PROTEIN 5"/>
    <property type="match status" value="1"/>
</dbReference>